<dbReference type="AlphaFoldDB" id="A0A7I7Y2N3"/>
<feature type="region of interest" description="Disordered" evidence="1">
    <location>
        <begin position="1"/>
        <end position="62"/>
    </location>
</feature>
<dbReference type="Proteomes" id="UP000466931">
    <property type="component" value="Chromosome"/>
</dbReference>
<evidence type="ECO:0000313" key="2">
    <source>
        <dbReference type="EMBL" id="BBZ35935.1"/>
    </source>
</evidence>
<organism evidence="2 3">
    <name type="scientific">Mycolicibacterium confluentis</name>
    <dbReference type="NCBI Taxonomy" id="28047"/>
    <lineage>
        <taxon>Bacteria</taxon>
        <taxon>Bacillati</taxon>
        <taxon>Actinomycetota</taxon>
        <taxon>Actinomycetes</taxon>
        <taxon>Mycobacteriales</taxon>
        <taxon>Mycobacteriaceae</taxon>
        <taxon>Mycolicibacterium</taxon>
    </lineage>
</organism>
<feature type="region of interest" description="Disordered" evidence="1">
    <location>
        <begin position="96"/>
        <end position="116"/>
    </location>
</feature>
<proteinExistence type="predicted"/>
<sequence length="116" mass="11516">MEAVPTSTSGKTVQAAPTPTGARTIQAAPTPTDGKTPPIESSMRTTKASVGRGFRPGKGGGRTSFKAFTGAVQLGTGASAATVQLGTGAFTATVQQANRRGVRRDPAGGSAVPSTE</sequence>
<accession>A0A7I7Y2N3</accession>
<keyword evidence="3" id="KW-1185">Reference proteome</keyword>
<protein>
    <submittedName>
        <fullName evidence="2">Uncharacterized protein</fullName>
    </submittedName>
</protein>
<name>A0A7I7Y2N3_9MYCO</name>
<reference evidence="2" key="1">
    <citation type="journal article" date="2019" name="Emerg. Microbes Infect.">
        <title>Comprehensive subspecies identification of 175 nontuberculous mycobacteria species based on 7547 genomic profiles.</title>
        <authorList>
            <person name="Matsumoto Y."/>
            <person name="Kinjo T."/>
            <person name="Motooka D."/>
            <person name="Nabeya D."/>
            <person name="Jung N."/>
            <person name="Uechi K."/>
            <person name="Horii T."/>
            <person name="Iida T."/>
            <person name="Fujita J."/>
            <person name="Nakamura S."/>
        </authorList>
    </citation>
    <scope>NUCLEOTIDE SEQUENCE [LARGE SCALE GENOMIC DNA]</scope>
    <source>
        <strain evidence="2">JCM 13671</strain>
    </source>
</reference>
<gene>
    <name evidence="2" type="ORF">MCNF_45400</name>
</gene>
<evidence type="ECO:0000313" key="3">
    <source>
        <dbReference type="Proteomes" id="UP000466931"/>
    </source>
</evidence>
<feature type="compositionally biased region" description="Polar residues" evidence="1">
    <location>
        <begin position="1"/>
        <end position="29"/>
    </location>
</feature>
<evidence type="ECO:0000256" key="1">
    <source>
        <dbReference type="SAM" id="MobiDB-lite"/>
    </source>
</evidence>
<reference evidence="2" key="2">
    <citation type="submission" date="2020-02" db="EMBL/GenBank/DDBJ databases">
        <authorList>
            <person name="Matsumoto Y."/>
            <person name="Motooka D."/>
            <person name="Nakamura S."/>
        </authorList>
    </citation>
    <scope>NUCLEOTIDE SEQUENCE</scope>
    <source>
        <strain evidence="2">JCM 13671</strain>
    </source>
</reference>
<dbReference type="EMBL" id="AP022612">
    <property type="protein sequence ID" value="BBZ35935.1"/>
    <property type="molecule type" value="Genomic_DNA"/>
</dbReference>